<dbReference type="KEGG" id="camu:CA2015_3921"/>
<dbReference type="EMBL" id="CP012040">
    <property type="protein sequence ID" value="AKP53284.1"/>
    <property type="molecule type" value="Genomic_DNA"/>
</dbReference>
<dbReference type="STRING" id="320787.CA2015_3921"/>
<name>A0A0H4PGE1_9BACT</name>
<keyword evidence="3" id="KW-0378">Hydrolase</keyword>
<dbReference type="InterPro" id="IPR029058">
    <property type="entry name" value="AB_hydrolase_fold"/>
</dbReference>
<evidence type="ECO:0000313" key="5">
    <source>
        <dbReference type="EMBL" id="AKP53284.1"/>
    </source>
</evidence>
<accession>A0A0H4PGE1</accession>
<reference evidence="5 6" key="1">
    <citation type="submission" date="2015-07" db="EMBL/GenBank/DDBJ databases">
        <authorList>
            <person name="Kim K.M."/>
        </authorList>
    </citation>
    <scope>NUCLEOTIDE SEQUENCE [LARGE SCALE GENOMIC DNA]</scope>
    <source>
        <strain evidence="5 6">KCTC 12363</strain>
    </source>
</reference>
<evidence type="ECO:0000256" key="1">
    <source>
        <dbReference type="ARBA" id="ARBA00022487"/>
    </source>
</evidence>
<keyword evidence="6" id="KW-1185">Reference proteome</keyword>
<gene>
    <name evidence="5" type="ORF">CA2015_3921</name>
</gene>
<dbReference type="OrthoDB" id="9809261at2"/>
<keyword evidence="1" id="KW-0719">Serine esterase</keyword>
<keyword evidence="2" id="KW-0732">Signal</keyword>
<sequence length="418" mass="46903">MKTLLALLCMVGILIPVYGQKFEPNYDEDKVPEYQLPSLLNMENGKPVTNKRQWGKRRAELVEIFENEIYGKSPEWDGQITSRLIFENKDYLNGKATRKVIRLTLARAGETVDLDLLVFYPNLGKKVPAFLGLNFYGNHTISSDDQVAVPDTWVRNNEAMGSANNKPSEKGRGLRIDNWPYEDILSRGYGLVTLYYGQIDPDYADGFKNGVHALYPEGKRKPNSWASIAAWGWGLSRVMDYLEEEDWVDDKKVAVLGHSRLGKAALWAGATDERFGMVISNNSGCGGAALSRRAYGETIGQMINVIPYWFSDSFTVYDKKENELPVDQHQLLALMAPRPLYVASGVEDQWADPKGEFLSCVAASPAYELFGKEGVPAEVLPPLDQPVMGSIGYHIRSGGHGLLPYDWKQYLDFADKHF</sequence>
<dbReference type="Gene3D" id="3.40.50.1820">
    <property type="entry name" value="alpha/beta hydrolase"/>
    <property type="match status" value="1"/>
</dbReference>
<organism evidence="5 6">
    <name type="scientific">Cyclobacterium amurskyense</name>
    <dbReference type="NCBI Taxonomy" id="320787"/>
    <lineage>
        <taxon>Bacteria</taxon>
        <taxon>Pseudomonadati</taxon>
        <taxon>Bacteroidota</taxon>
        <taxon>Cytophagia</taxon>
        <taxon>Cytophagales</taxon>
        <taxon>Cyclobacteriaceae</taxon>
        <taxon>Cyclobacterium</taxon>
    </lineage>
</organism>
<dbReference type="InterPro" id="IPR054579">
    <property type="entry name" value="GCE-like_dom"/>
</dbReference>
<dbReference type="Proteomes" id="UP000036520">
    <property type="component" value="Chromosome"/>
</dbReference>
<evidence type="ECO:0000256" key="2">
    <source>
        <dbReference type="ARBA" id="ARBA00022729"/>
    </source>
</evidence>
<dbReference type="SUPFAM" id="SSF53474">
    <property type="entry name" value="alpha/beta-Hydrolases"/>
    <property type="match status" value="1"/>
</dbReference>
<evidence type="ECO:0000259" key="4">
    <source>
        <dbReference type="Pfam" id="PF22244"/>
    </source>
</evidence>
<proteinExistence type="predicted"/>
<dbReference type="GO" id="GO:0052689">
    <property type="term" value="F:carboxylic ester hydrolase activity"/>
    <property type="evidence" value="ECO:0007669"/>
    <property type="project" value="UniProtKB-KW"/>
</dbReference>
<dbReference type="AlphaFoldDB" id="A0A0H4PGE1"/>
<dbReference type="RefSeq" id="WP_084011910.1">
    <property type="nucleotide sequence ID" value="NZ_CP012040.1"/>
</dbReference>
<evidence type="ECO:0000256" key="3">
    <source>
        <dbReference type="ARBA" id="ARBA00022801"/>
    </source>
</evidence>
<dbReference type="Pfam" id="PF22244">
    <property type="entry name" value="GCE_fung"/>
    <property type="match status" value="1"/>
</dbReference>
<evidence type="ECO:0000313" key="6">
    <source>
        <dbReference type="Proteomes" id="UP000036520"/>
    </source>
</evidence>
<protein>
    <submittedName>
        <fullName evidence="5">Putative acetyl xylan esterase</fullName>
    </submittedName>
</protein>
<feature type="domain" description="4-O-methyl-glucuronoyl methylesterase-like" evidence="4">
    <location>
        <begin position="223"/>
        <end position="371"/>
    </location>
</feature>
<dbReference type="PATRIC" id="fig|320787.5.peg.4291"/>